<dbReference type="Proteomes" id="UP001196530">
    <property type="component" value="Unassembled WGS sequence"/>
</dbReference>
<gene>
    <name evidence="1" type="ORF">KL928_000465</name>
</gene>
<evidence type="ECO:0000313" key="1">
    <source>
        <dbReference type="EMBL" id="KAG7821990.1"/>
    </source>
</evidence>
<sequence length="96" mass="10855">MTRQVFPRKEGAENQLLFEFWCVTYPGSNLSVIRGYLMLSSPSWSLRPLFTATPHCSDAKPCQIVSQIWSEVYLLPDLSRTGETTQHHDSGLSAHT</sequence>
<name>A0AAN6I7Y7_PICAN</name>
<accession>A0AAN6I7Y7</accession>
<dbReference type="AlphaFoldDB" id="A0AAN6I7Y7"/>
<organism evidence="1 2">
    <name type="scientific">Pichia angusta</name>
    <name type="common">Yeast</name>
    <name type="synonym">Hansenula polymorpha</name>
    <dbReference type="NCBI Taxonomy" id="870730"/>
    <lineage>
        <taxon>Eukaryota</taxon>
        <taxon>Fungi</taxon>
        <taxon>Dikarya</taxon>
        <taxon>Ascomycota</taxon>
        <taxon>Saccharomycotina</taxon>
        <taxon>Pichiomycetes</taxon>
        <taxon>Pichiales</taxon>
        <taxon>Pichiaceae</taxon>
        <taxon>Ogataea</taxon>
    </lineage>
</organism>
<proteinExistence type="predicted"/>
<evidence type="ECO:0000313" key="2">
    <source>
        <dbReference type="Proteomes" id="UP001196530"/>
    </source>
</evidence>
<dbReference type="EMBL" id="JAHLUX010000001">
    <property type="protein sequence ID" value="KAG7821990.1"/>
    <property type="molecule type" value="Genomic_DNA"/>
</dbReference>
<dbReference type="GeneID" id="66124516"/>
<comment type="caution">
    <text evidence="1">The sequence shown here is derived from an EMBL/GenBank/DDBJ whole genome shotgun (WGS) entry which is preliminary data.</text>
</comment>
<protein>
    <submittedName>
        <fullName evidence="1">Uncharacterized protein</fullName>
    </submittedName>
</protein>
<dbReference type="RefSeq" id="XP_043062360.1">
    <property type="nucleotide sequence ID" value="XM_043205371.1"/>
</dbReference>
<reference evidence="1" key="1">
    <citation type="journal article" date="2021" name="G3 (Bethesda)">
        <title>Genomic diversity, chromosomal rearrangements, and interspecies hybridization in the ogataea polymorpha species complex.</title>
        <authorList>
            <person name="Hanson S.J."/>
            <person name="Cinneide E.O."/>
            <person name="Salzberg L.I."/>
            <person name="Wolfe K.H."/>
            <person name="McGowan J."/>
            <person name="Fitzpatrick D.A."/>
            <person name="Matlin K."/>
        </authorList>
    </citation>
    <scope>NUCLEOTIDE SEQUENCE</scope>
    <source>
        <strain evidence="1">61-244</strain>
    </source>
</reference>